<gene>
    <name evidence="2" type="ORF">H9X80_08090</name>
</gene>
<dbReference type="Pfam" id="PF07859">
    <property type="entry name" value="Abhydrolase_3"/>
    <property type="match status" value="1"/>
</dbReference>
<keyword evidence="3" id="KW-1185">Reference proteome</keyword>
<dbReference type="Gene3D" id="3.40.50.1820">
    <property type="entry name" value="alpha/beta hydrolase"/>
    <property type="match status" value="1"/>
</dbReference>
<dbReference type="EMBL" id="JACSNQ010000021">
    <property type="protein sequence ID" value="MBM6775495.1"/>
    <property type="molecule type" value="Genomic_DNA"/>
</dbReference>
<feature type="domain" description="Alpha/beta hydrolase fold-3" evidence="1">
    <location>
        <begin position="52"/>
        <end position="256"/>
    </location>
</feature>
<evidence type="ECO:0000313" key="2">
    <source>
        <dbReference type="EMBL" id="MBM6775495.1"/>
    </source>
</evidence>
<name>A0ABS2F3U7_9ACTN</name>
<dbReference type="PANTHER" id="PTHR23025:SF3">
    <property type="entry name" value="HORMONE-SENSITIVE LIPASE"/>
    <property type="match status" value="1"/>
</dbReference>
<accession>A0ABS2F3U7</accession>
<sequence length="308" mass="32854">MLRLVESIRDETLEVILEGGVSGRRLEVPRADGGAVECFVHDAPRPGSPTLIELHGGGFALGDARKLDALCAWARRAFGIGVVSVNYRLAPDDPFPAALDDVRAVLLATLGDPGSVGMGAGPVFVMGYSAGATLAVASALALGDEGREVPAGLLLHYPFFDAATEPAEKGGREIDLPLDLMRAFNEWYVGTADVRDPLISPLYATDAQLARLPRTLMYPVVGDAMYAEAHQLADRMRAEGVDVSVSDVEGAYHGYVEDFANERVYREMNTEEAIAARPAEAAARAREVIVGGLEVLLGTQATEEPDFM</sequence>
<comment type="caution">
    <text evidence="2">The sequence shown here is derived from an EMBL/GenBank/DDBJ whole genome shotgun (WGS) entry which is preliminary data.</text>
</comment>
<protein>
    <submittedName>
        <fullName evidence="2">Alpha/beta hydrolase</fullName>
    </submittedName>
</protein>
<reference evidence="2 3" key="1">
    <citation type="journal article" date="2021" name="Sci. Rep.">
        <title>The distribution of antibiotic resistance genes in chicken gut microbiota commensals.</title>
        <authorList>
            <person name="Juricova H."/>
            <person name="Matiasovicova J."/>
            <person name="Kubasova T."/>
            <person name="Cejkova D."/>
            <person name="Rychlik I."/>
        </authorList>
    </citation>
    <scope>NUCLEOTIDE SEQUENCE [LARGE SCALE GENOMIC DNA]</scope>
    <source>
        <strain evidence="2 3">An794</strain>
    </source>
</reference>
<dbReference type="GO" id="GO:0016787">
    <property type="term" value="F:hydrolase activity"/>
    <property type="evidence" value="ECO:0007669"/>
    <property type="project" value="UniProtKB-KW"/>
</dbReference>
<dbReference type="Proteomes" id="UP000712527">
    <property type="component" value="Unassembled WGS sequence"/>
</dbReference>
<evidence type="ECO:0000259" key="1">
    <source>
        <dbReference type="Pfam" id="PF07859"/>
    </source>
</evidence>
<organism evidence="2 3">
    <name type="scientific">Olsenella profusa</name>
    <dbReference type="NCBI Taxonomy" id="138595"/>
    <lineage>
        <taxon>Bacteria</taxon>
        <taxon>Bacillati</taxon>
        <taxon>Actinomycetota</taxon>
        <taxon>Coriobacteriia</taxon>
        <taxon>Coriobacteriales</taxon>
        <taxon>Atopobiaceae</taxon>
        <taxon>Olsenella</taxon>
    </lineage>
</organism>
<evidence type="ECO:0000313" key="3">
    <source>
        <dbReference type="Proteomes" id="UP000712527"/>
    </source>
</evidence>
<dbReference type="SUPFAM" id="SSF53474">
    <property type="entry name" value="alpha/beta-Hydrolases"/>
    <property type="match status" value="1"/>
</dbReference>
<dbReference type="PANTHER" id="PTHR23025">
    <property type="entry name" value="TRIACYLGLYCEROL LIPASE"/>
    <property type="match status" value="1"/>
</dbReference>
<dbReference type="InterPro" id="IPR029058">
    <property type="entry name" value="AB_hydrolase_fold"/>
</dbReference>
<dbReference type="RefSeq" id="WP_204793831.1">
    <property type="nucleotide sequence ID" value="NZ_JACSNQ010000021.1"/>
</dbReference>
<dbReference type="InterPro" id="IPR013094">
    <property type="entry name" value="AB_hydrolase_3"/>
</dbReference>
<keyword evidence="2" id="KW-0378">Hydrolase</keyword>
<proteinExistence type="predicted"/>